<evidence type="ECO:0000313" key="1">
    <source>
        <dbReference type="EMBL" id="MCD2196608.1"/>
    </source>
</evidence>
<reference evidence="1 2" key="1">
    <citation type="submission" date="2021-11" db="EMBL/GenBank/DDBJ databases">
        <title>Draft genome sequence of Actinomycetospora sp. SF1 isolated from the rhizosphere soil.</title>
        <authorList>
            <person name="Duangmal K."/>
            <person name="Chantavorakit T."/>
        </authorList>
    </citation>
    <scope>NUCLEOTIDE SEQUENCE [LARGE SCALE GENOMIC DNA]</scope>
    <source>
        <strain evidence="1 2">TBRC 5722</strain>
    </source>
</reference>
<evidence type="ECO:0008006" key="3">
    <source>
        <dbReference type="Google" id="ProtNLM"/>
    </source>
</evidence>
<dbReference type="Proteomes" id="UP001199469">
    <property type="component" value="Unassembled WGS sequence"/>
</dbReference>
<proteinExistence type="predicted"/>
<protein>
    <recommendedName>
        <fullName evidence="3">Excreted virulence factor EspC (Type VII ESX diderm)</fullName>
    </recommendedName>
</protein>
<organism evidence="1 2">
    <name type="scientific">Actinomycetospora endophytica</name>
    <dbReference type="NCBI Taxonomy" id="2291215"/>
    <lineage>
        <taxon>Bacteria</taxon>
        <taxon>Bacillati</taxon>
        <taxon>Actinomycetota</taxon>
        <taxon>Actinomycetes</taxon>
        <taxon>Pseudonocardiales</taxon>
        <taxon>Pseudonocardiaceae</taxon>
        <taxon>Actinomycetospora</taxon>
    </lineage>
</organism>
<comment type="caution">
    <text evidence="1">The sequence shown here is derived from an EMBL/GenBank/DDBJ whole genome shotgun (WGS) entry which is preliminary data.</text>
</comment>
<dbReference type="RefSeq" id="WP_230738489.1">
    <property type="nucleotide sequence ID" value="NZ_JAJNDB010000006.1"/>
</dbReference>
<sequence length="105" mass="10166">MADGIDADLAEMAACAQVLRTTGDTVGQLGADAGQASAAAGGGVIAGPLTASLDRFTAELQARTQRLGAAVVTTGSRVSVASGNYATSDAAASRRISGAVPTTGQ</sequence>
<accession>A0ABS8PEE2</accession>
<dbReference type="EMBL" id="JAJNDB010000006">
    <property type="protein sequence ID" value="MCD2196608.1"/>
    <property type="molecule type" value="Genomic_DNA"/>
</dbReference>
<evidence type="ECO:0000313" key="2">
    <source>
        <dbReference type="Proteomes" id="UP001199469"/>
    </source>
</evidence>
<name>A0ABS8PEE2_9PSEU</name>
<gene>
    <name evidence="1" type="ORF">LQ327_24860</name>
</gene>
<keyword evidence="2" id="KW-1185">Reference proteome</keyword>